<keyword evidence="1" id="KW-0175">Coiled coil</keyword>
<dbReference type="AlphaFoldDB" id="A0AAD6YGM2"/>
<feature type="coiled-coil region" evidence="1">
    <location>
        <begin position="238"/>
        <end position="272"/>
    </location>
</feature>
<gene>
    <name evidence="2" type="ORF">GGX14DRAFT_697912</name>
</gene>
<evidence type="ECO:0000313" key="2">
    <source>
        <dbReference type="EMBL" id="KAJ7208838.1"/>
    </source>
</evidence>
<organism evidence="2 3">
    <name type="scientific">Mycena pura</name>
    <dbReference type="NCBI Taxonomy" id="153505"/>
    <lineage>
        <taxon>Eukaryota</taxon>
        <taxon>Fungi</taxon>
        <taxon>Dikarya</taxon>
        <taxon>Basidiomycota</taxon>
        <taxon>Agaricomycotina</taxon>
        <taxon>Agaricomycetes</taxon>
        <taxon>Agaricomycetidae</taxon>
        <taxon>Agaricales</taxon>
        <taxon>Marasmiineae</taxon>
        <taxon>Mycenaceae</taxon>
        <taxon>Mycena</taxon>
    </lineage>
</organism>
<dbReference type="Proteomes" id="UP001219525">
    <property type="component" value="Unassembled WGS sequence"/>
</dbReference>
<proteinExistence type="predicted"/>
<reference evidence="2" key="1">
    <citation type="submission" date="2023-03" db="EMBL/GenBank/DDBJ databases">
        <title>Massive genome expansion in bonnet fungi (Mycena s.s.) driven by repeated elements and novel gene families across ecological guilds.</title>
        <authorList>
            <consortium name="Lawrence Berkeley National Laboratory"/>
            <person name="Harder C.B."/>
            <person name="Miyauchi S."/>
            <person name="Viragh M."/>
            <person name="Kuo A."/>
            <person name="Thoen E."/>
            <person name="Andreopoulos B."/>
            <person name="Lu D."/>
            <person name="Skrede I."/>
            <person name="Drula E."/>
            <person name="Henrissat B."/>
            <person name="Morin E."/>
            <person name="Kohler A."/>
            <person name="Barry K."/>
            <person name="LaButti K."/>
            <person name="Morin E."/>
            <person name="Salamov A."/>
            <person name="Lipzen A."/>
            <person name="Mereny Z."/>
            <person name="Hegedus B."/>
            <person name="Baldrian P."/>
            <person name="Stursova M."/>
            <person name="Weitz H."/>
            <person name="Taylor A."/>
            <person name="Grigoriev I.V."/>
            <person name="Nagy L.G."/>
            <person name="Martin F."/>
            <person name="Kauserud H."/>
        </authorList>
    </citation>
    <scope>NUCLEOTIDE SEQUENCE</scope>
    <source>
        <strain evidence="2">9144</strain>
    </source>
</reference>
<accession>A0AAD6YGM2</accession>
<keyword evidence="3" id="KW-1185">Reference proteome</keyword>
<sequence length="312" mass="35387">MLAHTQKLSDLVLGRGDLGSAADFLRILDACPTLRALTIHEFYWPDAPPTDLALPLSTAYPRAGVIRVLRLERHKIAEILDGFRSHVPPSNCESSLLTPFPSSDDSLRMHASGTTSGSWASGLKRRTWLATRKSAVLMQLPVLSFLEHVDLRKNRCLEAFRLYNIAYRYDDKTPAAALFNIPQILRSLSSPSLVHISLTCELQLDEVSLLPWEDIDDILAIKNLRPFALFVVPKLMLHSESEENYESEEQYIESEEENRDAADGKMRIAIRERLPRLDALGMLKLPPERLDCYSIPRCTFHNSWHWGAGHDF</sequence>
<dbReference type="EMBL" id="JARJCW010000032">
    <property type="protein sequence ID" value="KAJ7208838.1"/>
    <property type="molecule type" value="Genomic_DNA"/>
</dbReference>
<protein>
    <submittedName>
        <fullName evidence="2">Uncharacterized protein</fullName>
    </submittedName>
</protein>
<name>A0AAD6YGM2_9AGAR</name>
<evidence type="ECO:0000256" key="1">
    <source>
        <dbReference type="SAM" id="Coils"/>
    </source>
</evidence>
<comment type="caution">
    <text evidence="2">The sequence shown here is derived from an EMBL/GenBank/DDBJ whole genome shotgun (WGS) entry which is preliminary data.</text>
</comment>
<evidence type="ECO:0000313" key="3">
    <source>
        <dbReference type="Proteomes" id="UP001219525"/>
    </source>
</evidence>